<dbReference type="InterPro" id="IPR011989">
    <property type="entry name" value="ARM-like"/>
</dbReference>
<reference evidence="6 7" key="1">
    <citation type="submission" date="2019-02" db="EMBL/GenBank/DDBJ databases">
        <title>Deep-cultivation of Planctomycetes and their phenomic and genomic characterization uncovers novel biology.</title>
        <authorList>
            <person name="Wiegand S."/>
            <person name="Jogler M."/>
            <person name="Boedeker C."/>
            <person name="Pinto D."/>
            <person name="Vollmers J."/>
            <person name="Rivas-Marin E."/>
            <person name="Kohn T."/>
            <person name="Peeters S.H."/>
            <person name="Heuer A."/>
            <person name="Rast P."/>
            <person name="Oberbeckmann S."/>
            <person name="Bunk B."/>
            <person name="Jeske O."/>
            <person name="Meyerdierks A."/>
            <person name="Storesund J.E."/>
            <person name="Kallscheuer N."/>
            <person name="Luecker S."/>
            <person name="Lage O.M."/>
            <person name="Pohl T."/>
            <person name="Merkel B.J."/>
            <person name="Hornburger P."/>
            <person name="Mueller R.-W."/>
            <person name="Bruemmer F."/>
            <person name="Labrenz M."/>
            <person name="Spormann A.M."/>
            <person name="Op Den Camp H."/>
            <person name="Overmann J."/>
            <person name="Amann R."/>
            <person name="Jetten M.S.M."/>
            <person name="Mascher T."/>
            <person name="Medema M.H."/>
            <person name="Devos D.P."/>
            <person name="Kaster A.-K."/>
            <person name="Ovreas L."/>
            <person name="Rohde M."/>
            <person name="Galperin M.Y."/>
            <person name="Jogler C."/>
        </authorList>
    </citation>
    <scope>NUCLEOTIDE SEQUENCE [LARGE SCALE GENOMIC DNA]</scope>
    <source>
        <strain evidence="6 7">Poly51</strain>
    </source>
</reference>
<dbReference type="Pfam" id="PF23500">
    <property type="entry name" value="DUF7133"/>
    <property type="match status" value="2"/>
</dbReference>
<protein>
    <recommendedName>
        <fullName evidence="5">Cytochrome c domain-containing protein</fullName>
    </recommendedName>
</protein>
<dbReference type="PANTHER" id="PTHR33546">
    <property type="entry name" value="LARGE, MULTIFUNCTIONAL SECRETED PROTEIN-RELATED"/>
    <property type="match status" value="1"/>
</dbReference>
<comment type="caution">
    <text evidence="6">The sequence shown here is derived from an EMBL/GenBank/DDBJ whole genome shotgun (WGS) entry which is preliminary data.</text>
</comment>
<dbReference type="InterPro" id="IPR013428">
    <property type="entry name" value="Membrane-bound_put_N"/>
</dbReference>
<dbReference type="InterPro" id="IPR036909">
    <property type="entry name" value="Cyt_c-like_dom_sf"/>
</dbReference>
<dbReference type="InterPro" id="IPR009056">
    <property type="entry name" value="Cyt_c-like_dom"/>
</dbReference>
<dbReference type="InterPro" id="IPR016024">
    <property type="entry name" value="ARM-type_fold"/>
</dbReference>
<dbReference type="GO" id="GO:0020037">
    <property type="term" value="F:heme binding"/>
    <property type="evidence" value="ECO:0007669"/>
    <property type="project" value="InterPro"/>
</dbReference>
<dbReference type="GO" id="GO:0046872">
    <property type="term" value="F:metal ion binding"/>
    <property type="evidence" value="ECO:0007669"/>
    <property type="project" value="UniProtKB-KW"/>
</dbReference>
<dbReference type="AlphaFoldDB" id="A0A5C6EEW4"/>
<dbReference type="NCBIfam" id="TIGR02603">
    <property type="entry name" value="CxxCH_TIGR02603"/>
    <property type="match status" value="1"/>
</dbReference>
<dbReference type="SUPFAM" id="SSF63829">
    <property type="entry name" value="Calcium-dependent phosphotriesterase"/>
    <property type="match status" value="1"/>
</dbReference>
<gene>
    <name evidence="6" type="ORF">Poly51_55010</name>
</gene>
<sequence>MASLSHFAVNTPGNDVHGKNRILKLTITLMNQRLHAFNGIGLLLIGFSLAQTTSADDVGGIKIANLQGADVALMDNHDPDSQLENFDLLPGYQANLFAADPMFANPVHMHWDSAGRLWVACSWAYPQLKPGEVANDKIVILEDTDDDGVADKSTVFAEGLYLPTGIELANGGCYVGQSPDIFFLKDTDGDDVADVKELVLTGFGIEDSHHSISAWRRGPGGWLYFQEGIFLHAQVETQYGVLRNFNGGVYQFNPRTQELRMFCRGTGGNPWGHVFDRWGQSFMVNNPRIMYLSPATGNSGEAVRVKPLISTEKQCGGDLATGTHVGDDIRGQLLTGRFKSRTVVRYEFIEDGAGFRANVLEPLISSRHPNFRPVDVKTGPDGAVYVADWYNSIINHAQHDFRDPRRDHEHGRIWRITHKERPLAKKPQLVGVSIDALIEHLKSPEAWTRHQARKELSEREPDRVLAALENWVASLDTDAPDYDHYLVEAMWACQNVERVSEDILTRVMAAKDGHARSAGARIIRYWHDQLSDPVGMIARASADPFPRTRMEAVLSAGYIPSAELFAAALHSLDHPGDATLDQALPQTTKALEQYWRPALEAGTLQFAKPSHREFAEQGAGIGLERRLAEFLKKKSPTEIDIATIRTQLIQVGTDAEVRTIVAAVSKGEGLESPAATIAMLETLQQMARPDSPRSLQRSLKDLKQLVGHKNDTIAVLAASNLGVWGMAGADELAALQGDSVGAAVKQALAVALATTSGASYEQALAKLAAQGDLETRYAAAAGLAQANLNQGVKAAARLLREDPQGSDPVPLVQSLLQHHKGGRLLGDQLHKDQIHPAVMVSVSGFHRDTGMLPDSLADMFRPSMANKSLSADLLEEDIDALSTDVEKLGDPARGEMIYRRNSVACTRCHAIGPAGPEIGPNLVAVGAAAKTKYFVQSILEPNAAIAEHYETRTFLLASGKIRTGIVTFRNEKEVLVSDSSQIGKEIRIDVEDIEAEKSAKSLMPTGLADQLQDRGEFLDLVKFISVLGKPGEYKNDERPVIRKWRVIAASESDDVPADSAQWLPAYSKVSGELPPENFPTGESAFVRGFVDVLAAGMARLEINSIDGLTLWLDGKHVNDVAAPIRLEKGRRTLTFGFNPEQRQRGLRVELKSMDGEVKLQPEGGL</sequence>
<proteinExistence type="predicted"/>
<keyword evidence="3 4" id="KW-0408">Iron</keyword>
<dbReference type="Proteomes" id="UP000318288">
    <property type="component" value="Unassembled WGS sequence"/>
</dbReference>
<evidence type="ECO:0000313" key="7">
    <source>
        <dbReference type="Proteomes" id="UP000318288"/>
    </source>
</evidence>
<dbReference type="InterPro" id="IPR011042">
    <property type="entry name" value="6-blade_b-propeller_TolB-like"/>
</dbReference>
<dbReference type="PROSITE" id="PS51007">
    <property type="entry name" value="CYTC"/>
    <property type="match status" value="1"/>
</dbReference>
<keyword evidence="1 4" id="KW-0349">Heme</keyword>
<dbReference type="Gene3D" id="1.10.760.10">
    <property type="entry name" value="Cytochrome c-like domain"/>
    <property type="match status" value="1"/>
</dbReference>
<dbReference type="NCBIfam" id="TIGR02604">
    <property type="entry name" value="Piru_Ver_Nterm"/>
    <property type="match status" value="1"/>
</dbReference>
<dbReference type="GO" id="GO:0009055">
    <property type="term" value="F:electron transfer activity"/>
    <property type="evidence" value="ECO:0007669"/>
    <property type="project" value="InterPro"/>
</dbReference>
<evidence type="ECO:0000256" key="2">
    <source>
        <dbReference type="ARBA" id="ARBA00022723"/>
    </source>
</evidence>
<keyword evidence="2 4" id="KW-0479">Metal-binding</keyword>
<accession>A0A5C6EEW4</accession>
<dbReference type="Gene3D" id="1.25.10.10">
    <property type="entry name" value="Leucine-rich Repeat Variant"/>
    <property type="match status" value="1"/>
</dbReference>
<organism evidence="6 7">
    <name type="scientific">Rubripirellula tenax</name>
    <dbReference type="NCBI Taxonomy" id="2528015"/>
    <lineage>
        <taxon>Bacteria</taxon>
        <taxon>Pseudomonadati</taxon>
        <taxon>Planctomycetota</taxon>
        <taxon>Planctomycetia</taxon>
        <taxon>Pirellulales</taxon>
        <taxon>Pirellulaceae</taxon>
        <taxon>Rubripirellula</taxon>
    </lineage>
</organism>
<evidence type="ECO:0000256" key="1">
    <source>
        <dbReference type="ARBA" id="ARBA00022617"/>
    </source>
</evidence>
<name>A0A5C6EEW4_9BACT</name>
<dbReference type="SUPFAM" id="SSF48371">
    <property type="entry name" value="ARM repeat"/>
    <property type="match status" value="1"/>
</dbReference>
<dbReference type="InterPro" id="IPR055557">
    <property type="entry name" value="DUF7133"/>
</dbReference>
<keyword evidence="7" id="KW-1185">Reference proteome</keyword>
<evidence type="ECO:0000313" key="6">
    <source>
        <dbReference type="EMBL" id="TWU46106.1"/>
    </source>
</evidence>
<evidence type="ECO:0000259" key="5">
    <source>
        <dbReference type="PROSITE" id="PS51007"/>
    </source>
</evidence>
<dbReference type="InterPro" id="IPR013427">
    <property type="entry name" value="Haem-bd_dom_put"/>
</dbReference>
<evidence type="ECO:0000256" key="3">
    <source>
        <dbReference type="ARBA" id="ARBA00023004"/>
    </source>
</evidence>
<evidence type="ECO:0000256" key="4">
    <source>
        <dbReference type="PROSITE-ProRule" id="PRU00433"/>
    </source>
</evidence>
<feature type="domain" description="Cytochrome c" evidence="5">
    <location>
        <begin position="889"/>
        <end position="1022"/>
    </location>
</feature>
<dbReference type="SUPFAM" id="SSF46626">
    <property type="entry name" value="Cytochrome c"/>
    <property type="match status" value="1"/>
</dbReference>
<dbReference type="PANTHER" id="PTHR33546:SF1">
    <property type="entry name" value="LARGE, MULTIFUNCTIONAL SECRETED PROTEIN"/>
    <property type="match status" value="1"/>
</dbReference>
<dbReference type="Gene3D" id="2.120.10.30">
    <property type="entry name" value="TolB, C-terminal domain"/>
    <property type="match status" value="1"/>
</dbReference>
<dbReference type="EMBL" id="SJPW01000008">
    <property type="protein sequence ID" value="TWU46106.1"/>
    <property type="molecule type" value="Genomic_DNA"/>
</dbReference>